<dbReference type="OrthoDB" id="9788090at2"/>
<keyword evidence="3" id="KW-0805">Transcription regulation</keyword>
<evidence type="ECO:0000313" key="8">
    <source>
        <dbReference type="EMBL" id="KAA0258688.1"/>
    </source>
</evidence>
<sequence>MAKNILIIDDDPSIRSFYKEFLEEEGFKVYEAENAITGLKLYKELQPDIILLDINMPDKSGLDILKEIKKKDESTPIFLLTAHEDYKRNFSSLYADEYFVKGKNPEIILNRIKKYANKRIK</sequence>
<dbReference type="GO" id="GO:0000156">
    <property type="term" value="F:phosphorelay response regulator activity"/>
    <property type="evidence" value="ECO:0007669"/>
    <property type="project" value="TreeGrafter"/>
</dbReference>
<dbReference type="AlphaFoldDB" id="A0A5A8F471"/>
<dbReference type="EMBL" id="VFJB01000004">
    <property type="protein sequence ID" value="KAA0258688.1"/>
    <property type="molecule type" value="Genomic_DNA"/>
</dbReference>
<proteinExistence type="predicted"/>
<dbReference type="GO" id="GO:0006355">
    <property type="term" value="P:regulation of DNA-templated transcription"/>
    <property type="evidence" value="ECO:0007669"/>
    <property type="project" value="TreeGrafter"/>
</dbReference>
<accession>A0A5A8F471</accession>
<feature type="modified residue" description="4-aspartylphosphate" evidence="6">
    <location>
        <position position="53"/>
    </location>
</feature>
<dbReference type="RefSeq" id="WP_149266240.1">
    <property type="nucleotide sequence ID" value="NZ_VFJB01000004.1"/>
</dbReference>
<dbReference type="FunFam" id="3.40.50.2300:FF:000001">
    <property type="entry name" value="DNA-binding response regulator PhoB"/>
    <property type="match status" value="1"/>
</dbReference>
<evidence type="ECO:0000256" key="3">
    <source>
        <dbReference type="ARBA" id="ARBA00023015"/>
    </source>
</evidence>
<dbReference type="GO" id="GO:0032993">
    <property type="term" value="C:protein-DNA complex"/>
    <property type="evidence" value="ECO:0007669"/>
    <property type="project" value="TreeGrafter"/>
</dbReference>
<dbReference type="GO" id="GO:0000976">
    <property type="term" value="F:transcription cis-regulatory region binding"/>
    <property type="evidence" value="ECO:0007669"/>
    <property type="project" value="TreeGrafter"/>
</dbReference>
<organism evidence="8 9">
    <name type="scientific">Deferribacter autotrophicus</name>
    <dbReference type="NCBI Taxonomy" id="500465"/>
    <lineage>
        <taxon>Bacteria</taxon>
        <taxon>Pseudomonadati</taxon>
        <taxon>Deferribacterota</taxon>
        <taxon>Deferribacteres</taxon>
        <taxon>Deferribacterales</taxon>
        <taxon>Deferribacteraceae</taxon>
        <taxon>Deferribacter</taxon>
    </lineage>
</organism>
<keyword evidence="4" id="KW-0238">DNA-binding</keyword>
<protein>
    <submittedName>
        <fullName evidence="8">Response regulator</fullName>
    </submittedName>
</protein>
<gene>
    <name evidence="8" type="ORF">FHQ18_05895</name>
</gene>
<keyword evidence="1 6" id="KW-0597">Phosphoprotein</keyword>
<dbReference type="PROSITE" id="PS50110">
    <property type="entry name" value="RESPONSE_REGULATORY"/>
    <property type="match status" value="1"/>
</dbReference>
<name>A0A5A8F471_9BACT</name>
<evidence type="ECO:0000256" key="1">
    <source>
        <dbReference type="ARBA" id="ARBA00022553"/>
    </source>
</evidence>
<dbReference type="PANTHER" id="PTHR48111">
    <property type="entry name" value="REGULATOR OF RPOS"/>
    <property type="match status" value="1"/>
</dbReference>
<keyword evidence="5" id="KW-0804">Transcription</keyword>
<dbReference type="SMART" id="SM00448">
    <property type="entry name" value="REC"/>
    <property type="match status" value="1"/>
</dbReference>
<evidence type="ECO:0000256" key="4">
    <source>
        <dbReference type="ARBA" id="ARBA00023125"/>
    </source>
</evidence>
<keyword evidence="9" id="KW-1185">Reference proteome</keyword>
<dbReference type="InterPro" id="IPR001789">
    <property type="entry name" value="Sig_transdc_resp-reg_receiver"/>
</dbReference>
<dbReference type="Proteomes" id="UP000322876">
    <property type="component" value="Unassembled WGS sequence"/>
</dbReference>
<reference evidence="8 9" key="1">
    <citation type="submission" date="2019-06" db="EMBL/GenBank/DDBJ databases">
        <title>Genomic insights into carbon and energy metabolism of Deferribacter autotrophicus revealed new metabolic traits in the phylum Deferribacteres.</title>
        <authorList>
            <person name="Slobodkin A.I."/>
            <person name="Slobodkina G.B."/>
            <person name="Allioux M."/>
            <person name="Alain K."/>
            <person name="Jebbar M."/>
            <person name="Shadrin V."/>
            <person name="Kublanov I.V."/>
            <person name="Toshchakov S.V."/>
            <person name="Bonch-Osmolovskaya E.A."/>
        </authorList>
    </citation>
    <scope>NUCLEOTIDE SEQUENCE [LARGE SCALE GENOMIC DNA]</scope>
    <source>
        <strain evidence="8 9">SL50</strain>
    </source>
</reference>
<comment type="caution">
    <text evidence="8">The sequence shown here is derived from an EMBL/GenBank/DDBJ whole genome shotgun (WGS) entry which is preliminary data.</text>
</comment>
<dbReference type="GO" id="GO:0005829">
    <property type="term" value="C:cytosol"/>
    <property type="evidence" value="ECO:0007669"/>
    <property type="project" value="TreeGrafter"/>
</dbReference>
<evidence type="ECO:0000256" key="5">
    <source>
        <dbReference type="ARBA" id="ARBA00023163"/>
    </source>
</evidence>
<keyword evidence="2" id="KW-0902">Two-component regulatory system</keyword>
<evidence type="ECO:0000256" key="2">
    <source>
        <dbReference type="ARBA" id="ARBA00023012"/>
    </source>
</evidence>
<dbReference type="Pfam" id="PF00072">
    <property type="entry name" value="Response_reg"/>
    <property type="match status" value="1"/>
</dbReference>
<dbReference type="SUPFAM" id="SSF52172">
    <property type="entry name" value="CheY-like"/>
    <property type="match status" value="1"/>
</dbReference>
<dbReference type="Gene3D" id="3.40.50.2300">
    <property type="match status" value="1"/>
</dbReference>
<evidence type="ECO:0000313" key="9">
    <source>
        <dbReference type="Proteomes" id="UP000322876"/>
    </source>
</evidence>
<feature type="domain" description="Response regulatory" evidence="7">
    <location>
        <begin position="4"/>
        <end position="116"/>
    </location>
</feature>
<dbReference type="InterPro" id="IPR011006">
    <property type="entry name" value="CheY-like_superfamily"/>
</dbReference>
<evidence type="ECO:0000256" key="6">
    <source>
        <dbReference type="PROSITE-ProRule" id="PRU00169"/>
    </source>
</evidence>
<dbReference type="PANTHER" id="PTHR48111:SF1">
    <property type="entry name" value="TWO-COMPONENT RESPONSE REGULATOR ORR33"/>
    <property type="match status" value="1"/>
</dbReference>
<dbReference type="InterPro" id="IPR039420">
    <property type="entry name" value="WalR-like"/>
</dbReference>
<evidence type="ECO:0000259" key="7">
    <source>
        <dbReference type="PROSITE" id="PS50110"/>
    </source>
</evidence>